<comment type="caution">
    <text evidence="2">The sequence shown here is derived from an EMBL/GenBank/DDBJ whole genome shotgun (WGS) entry which is preliminary data.</text>
</comment>
<dbReference type="OrthoDB" id="10405858at2759"/>
<name>A0A9N9B5H8_9GLOM</name>
<reference evidence="2" key="1">
    <citation type="submission" date="2021-06" db="EMBL/GenBank/DDBJ databases">
        <authorList>
            <person name="Kallberg Y."/>
            <person name="Tangrot J."/>
            <person name="Rosling A."/>
        </authorList>
    </citation>
    <scope>NUCLEOTIDE SEQUENCE</scope>
    <source>
        <strain evidence="2">FL130A</strain>
    </source>
</reference>
<feature type="compositionally biased region" description="Pro residues" evidence="1">
    <location>
        <begin position="111"/>
        <end position="126"/>
    </location>
</feature>
<evidence type="ECO:0000313" key="3">
    <source>
        <dbReference type="Proteomes" id="UP000789508"/>
    </source>
</evidence>
<feature type="compositionally biased region" description="Basic residues" evidence="1">
    <location>
        <begin position="175"/>
        <end position="185"/>
    </location>
</feature>
<organism evidence="2 3">
    <name type="scientific">Ambispora leptoticha</name>
    <dbReference type="NCBI Taxonomy" id="144679"/>
    <lineage>
        <taxon>Eukaryota</taxon>
        <taxon>Fungi</taxon>
        <taxon>Fungi incertae sedis</taxon>
        <taxon>Mucoromycota</taxon>
        <taxon>Glomeromycotina</taxon>
        <taxon>Glomeromycetes</taxon>
        <taxon>Archaeosporales</taxon>
        <taxon>Ambisporaceae</taxon>
        <taxon>Ambispora</taxon>
    </lineage>
</organism>
<feature type="compositionally biased region" description="Polar residues" evidence="1">
    <location>
        <begin position="144"/>
        <end position="153"/>
    </location>
</feature>
<feature type="region of interest" description="Disordered" evidence="1">
    <location>
        <begin position="1"/>
        <end position="21"/>
    </location>
</feature>
<protein>
    <submittedName>
        <fullName evidence="2">11398_t:CDS:1</fullName>
    </submittedName>
</protein>
<dbReference type="Proteomes" id="UP000789508">
    <property type="component" value="Unassembled WGS sequence"/>
</dbReference>
<keyword evidence="3" id="KW-1185">Reference proteome</keyword>
<evidence type="ECO:0000256" key="1">
    <source>
        <dbReference type="SAM" id="MobiDB-lite"/>
    </source>
</evidence>
<evidence type="ECO:0000313" key="2">
    <source>
        <dbReference type="EMBL" id="CAG8554172.1"/>
    </source>
</evidence>
<proteinExistence type="predicted"/>
<gene>
    <name evidence="2" type="ORF">ALEPTO_LOCUS6026</name>
</gene>
<feature type="region of interest" description="Disordered" evidence="1">
    <location>
        <begin position="108"/>
        <end position="188"/>
    </location>
</feature>
<accession>A0A9N9B5H8</accession>
<sequence>MRTASLSPSPPPPPQAALPQPAVFPTFPTKKIFSEYQKKFEYISRACSELATGFQHLREAIDNLQDNSFLGGGGGSMGFGGFQHEYGNIMSDLANFMPLRPGAGFSAFMGNPPPPHPNFSHNPPPNFYQFPDTWDRKTVHHPYQRNNSSSRPHQQSSLQSNSNANNGNSNYDRKGKQKATSRRRASYNAPANAYSGYTEIAFQRNDTGTWSEKQRRKLNEVFIRYYERRKEFEPISYGKLADELLELCGTGTPSITHLDKQLGRYLMGYSVSKDPVVLEAIQAWIEKEIQIHGAL</sequence>
<dbReference type="AlphaFoldDB" id="A0A9N9B5H8"/>
<feature type="compositionally biased region" description="Low complexity" evidence="1">
    <location>
        <begin position="154"/>
        <end position="170"/>
    </location>
</feature>
<dbReference type="EMBL" id="CAJVPS010001910">
    <property type="protein sequence ID" value="CAG8554172.1"/>
    <property type="molecule type" value="Genomic_DNA"/>
</dbReference>